<accession>A0A0E9VCF9</accession>
<proteinExistence type="predicted"/>
<organism evidence="1">
    <name type="scientific">Anguilla anguilla</name>
    <name type="common">European freshwater eel</name>
    <name type="synonym">Muraena anguilla</name>
    <dbReference type="NCBI Taxonomy" id="7936"/>
    <lineage>
        <taxon>Eukaryota</taxon>
        <taxon>Metazoa</taxon>
        <taxon>Chordata</taxon>
        <taxon>Craniata</taxon>
        <taxon>Vertebrata</taxon>
        <taxon>Euteleostomi</taxon>
        <taxon>Actinopterygii</taxon>
        <taxon>Neopterygii</taxon>
        <taxon>Teleostei</taxon>
        <taxon>Anguilliformes</taxon>
        <taxon>Anguillidae</taxon>
        <taxon>Anguilla</taxon>
    </lineage>
</organism>
<reference evidence="1" key="1">
    <citation type="submission" date="2014-11" db="EMBL/GenBank/DDBJ databases">
        <authorList>
            <person name="Amaro Gonzalez C."/>
        </authorList>
    </citation>
    <scope>NUCLEOTIDE SEQUENCE</scope>
</reference>
<reference evidence="1" key="2">
    <citation type="journal article" date="2015" name="Fish Shellfish Immunol.">
        <title>Early steps in the European eel (Anguilla anguilla)-Vibrio vulnificus interaction in the gills: Role of the RtxA13 toxin.</title>
        <authorList>
            <person name="Callol A."/>
            <person name="Pajuelo D."/>
            <person name="Ebbesson L."/>
            <person name="Teles M."/>
            <person name="MacKenzie S."/>
            <person name="Amaro C."/>
        </authorList>
    </citation>
    <scope>NUCLEOTIDE SEQUENCE</scope>
</reference>
<sequence length="33" mass="3855">MMLFLLNVGKKNAVRYLPSSSCTRLFAPRKRKK</sequence>
<dbReference type="EMBL" id="GBXM01033412">
    <property type="protein sequence ID" value="JAH75165.1"/>
    <property type="molecule type" value="Transcribed_RNA"/>
</dbReference>
<evidence type="ECO:0000313" key="1">
    <source>
        <dbReference type="EMBL" id="JAH75165.1"/>
    </source>
</evidence>
<name>A0A0E9VCF9_ANGAN</name>
<dbReference type="AlphaFoldDB" id="A0A0E9VCF9"/>
<protein>
    <submittedName>
        <fullName evidence="1">Uncharacterized protein</fullName>
    </submittedName>
</protein>